<feature type="domain" description="F-box" evidence="1">
    <location>
        <begin position="34"/>
        <end position="75"/>
    </location>
</feature>
<reference evidence="2 3" key="1">
    <citation type="submission" date="2019-10" db="EMBL/GenBank/DDBJ databases">
        <authorList>
            <person name="Palmer J.M."/>
        </authorList>
    </citation>
    <scope>NUCLEOTIDE SEQUENCE [LARGE SCALE GENOMIC DNA]</scope>
    <source>
        <strain evidence="2 3">TWF506</strain>
    </source>
</reference>
<organism evidence="2 3">
    <name type="scientific">Arthrobotrys conoides</name>
    <dbReference type="NCBI Taxonomy" id="74498"/>
    <lineage>
        <taxon>Eukaryota</taxon>
        <taxon>Fungi</taxon>
        <taxon>Dikarya</taxon>
        <taxon>Ascomycota</taxon>
        <taxon>Pezizomycotina</taxon>
        <taxon>Orbiliomycetes</taxon>
        <taxon>Orbiliales</taxon>
        <taxon>Orbiliaceae</taxon>
        <taxon>Arthrobotrys</taxon>
    </lineage>
</organism>
<evidence type="ECO:0000313" key="3">
    <source>
        <dbReference type="Proteomes" id="UP001307849"/>
    </source>
</evidence>
<keyword evidence="3" id="KW-1185">Reference proteome</keyword>
<dbReference type="InterPro" id="IPR001810">
    <property type="entry name" value="F-box_dom"/>
</dbReference>
<dbReference type="Pfam" id="PF00646">
    <property type="entry name" value="F-box"/>
    <property type="match status" value="1"/>
</dbReference>
<protein>
    <recommendedName>
        <fullName evidence="1">F-box domain-containing protein</fullName>
    </recommendedName>
</protein>
<dbReference type="CDD" id="cd09917">
    <property type="entry name" value="F-box_SF"/>
    <property type="match status" value="1"/>
</dbReference>
<dbReference type="SUPFAM" id="SSF81383">
    <property type="entry name" value="F-box domain"/>
    <property type="match status" value="1"/>
</dbReference>
<dbReference type="AlphaFoldDB" id="A0AAN8MXZ2"/>
<dbReference type="Proteomes" id="UP001307849">
    <property type="component" value="Unassembled WGS sequence"/>
</dbReference>
<name>A0AAN8MXZ2_9PEZI</name>
<proteinExistence type="predicted"/>
<evidence type="ECO:0000313" key="2">
    <source>
        <dbReference type="EMBL" id="KAK6500982.1"/>
    </source>
</evidence>
<accession>A0AAN8MXZ2</accession>
<dbReference type="EMBL" id="JAVHJM010000012">
    <property type="protein sequence ID" value="KAK6500982.1"/>
    <property type="molecule type" value="Genomic_DNA"/>
</dbReference>
<dbReference type="InterPro" id="IPR036047">
    <property type="entry name" value="F-box-like_dom_sf"/>
</dbReference>
<dbReference type="SMART" id="SM00256">
    <property type="entry name" value="FBOX"/>
    <property type="match status" value="1"/>
</dbReference>
<sequence>MEQLPIIQLNESACSADITNDEIASRAGQGITTLPFEIQSEILCHISTISDQISISETCKLWRTIIWEHKSCQKRRYTLVSDEVGLHKLINYDRPSIKWFSCIFQDGVVKKYRYKQYEDPETAERWKWRDLTSFAFLDDPVVSPFCEVPEFFNGKRGDEGPKISFMNRIYRWPPSALFLGVESWEFSTQPFFEPGEAPNASSGDHNNSDSNKEEWQSIRVSLEFSKWPSSLGVFYRTFAFVSAKTTMREFIQSIVEEIQPAMRRWELDTEMERELVFSSIRDINSEFEEVEGNHIDIYMELKCEVLFTPGKDKSWVENNR</sequence>
<gene>
    <name evidence="2" type="ORF">TWF506_003740</name>
</gene>
<comment type="caution">
    <text evidence="2">The sequence shown here is derived from an EMBL/GenBank/DDBJ whole genome shotgun (WGS) entry which is preliminary data.</text>
</comment>
<evidence type="ECO:0000259" key="1">
    <source>
        <dbReference type="SMART" id="SM00256"/>
    </source>
</evidence>